<gene>
    <name evidence="1" type="ORF">FHS40_008436</name>
</gene>
<sequence length="125" mass="13270">MSTRPPAHRGSEHYAPHKLTSRATRTAAAAVFTAHGWKEGEHYQFTNTGVSRHEVIIAPIVGGIAEMPGTGCAPWADQAHKRAWFTAARELAAVMTAAGWIAMGSVSCGTYFHTPSASAPEGLRA</sequence>
<dbReference type="Proteomes" id="UP000549009">
    <property type="component" value="Unassembled WGS sequence"/>
</dbReference>
<accession>A0A7W8B2V0</accession>
<reference evidence="1 2" key="1">
    <citation type="submission" date="2020-08" db="EMBL/GenBank/DDBJ databases">
        <title>Genomic Encyclopedia of Type Strains, Phase III (KMG-III): the genomes of soil and plant-associated and newly described type strains.</title>
        <authorList>
            <person name="Whitman W."/>
        </authorList>
    </citation>
    <scope>NUCLEOTIDE SEQUENCE [LARGE SCALE GENOMIC DNA]</scope>
    <source>
        <strain evidence="1 2">CECT 3146</strain>
    </source>
</reference>
<evidence type="ECO:0000313" key="1">
    <source>
        <dbReference type="EMBL" id="MBB5109308.1"/>
    </source>
</evidence>
<evidence type="ECO:0000313" key="2">
    <source>
        <dbReference type="Proteomes" id="UP000549009"/>
    </source>
</evidence>
<dbReference type="RefSeq" id="WP_184926262.1">
    <property type="nucleotide sequence ID" value="NZ_BMSQ01000030.1"/>
</dbReference>
<organism evidence="1 2">
    <name type="scientific">Streptomyces spectabilis</name>
    <dbReference type="NCBI Taxonomy" id="68270"/>
    <lineage>
        <taxon>Bacteria</taxon>
        <taxon>Bacillati</taxon>
        <taxon>Actinomycetota</taxon>
        <taxon>Actinomycetes</taxon>
        <taxon>Kitasatosporales</taxon>
        <taxon>Streptomycetaceae</taxon>
        <taxon>Streptomyces</taxon>
    </lineage>
</organism>
<comment type="caution">
    <text evidence="1">The sequence shown here is derived from an EMBL/GenBank/DDBJ whole genome shotgun (WGS) entry which is preliminary data.</text>
</comment>
<dbReference type="AlphaFoldDB" id="A0A7W8B2V0"/>
<name>A0A7W8B2V0_STRST</name>
<keyword evidence="2" id="KW-1185">Reference proteome</keyword>
<protein>
    <submittedName>
        <fullName evidence="1">Uncharacterized protein</fullName>
    </submittedName>
</protein>
<dbReference type="EMBL" id="JACHJD010000026">
    <property type="protein sequence ID" value="MBB5109308.1"/>
    <property type="molecule type" value="Genomic_DNA"/>
</dbReference>
<proteinExistence type="predicted"/>